<evidence type="ECO:0000313" key="2">
    <source>
        <dbReference type="EMBL" id="SCL16859.1"/>
    </source>
</evidence>
<proteinExistence type="predicted"/>
<accession>A0A1C6RI98</accession>
<feature type="compositionally biased region" description="Polar residues" evidence="1">
    <location>
        <begin position="114"/>
        <end position="123"/>
    </location>
</feature>
<protein>
    <submittedName>
        <fullName evidence="2">Uncharacterized protein</fullName>
    </submittedName>
</protein>
<reference evidence="3" key="1">
    <citation type="submission" date="2016-06" db="EMBL/GenBank/DDBJ databases">
        <authorList>
            <person name="Varghese N."/>
        </authorList>
    </citation>
    <scope>NUCLEOTIDE SEQUENCE [LARGE SCALE GENOMIC DNA]</scope>
    <source>
        <strain evidence="3">DSM 46123</strain>
    </source>
</reference>
<dbReference type="AlphaFoldDB" id="A0A1C6RI98"/>
<organism evidence="2 3">
    <name type="scientific">Micromonospora inyonensis</name>
    <dbReference type="NCBI Taxonomy" id="47866"/>
    <lineage>
        <taxon>Bacteria</taxon>
        <taxon>Bacillati</taxon>
        <taxon>Actinomycetota</taxon>
        <taxon>Actinomycetes</taxon>
        <taxon>Micromonosporales</taxon>
        <taxon>Micromonosporaceae</taxon>
        <taxon>Micromonospora</taxon>
    </lineage>
</organism>
<keyword evidence="3" id="KW-1185">Reference proteome</keyword>
<sequence length="152" mass="16496">MLIGTPSVTSHVAYECRRSWKRSPPYAAAATWATAAASLGNSAWCSAPARSGHCATHRPGPISATRPSSPARTRDGNHTRRRKFDRRCGPPSRSAKINARPSGSVAPRRWRNASARNPGSGTVRSPARLFGYVRSMIPECVSIATWTTRRTP</sequence>
<dbReference type="EMBL" id="FMHU01000001">
    <property type="protein sequence ID" value="SCL16859.1"/>
    <property type="molecule type" value="Genomic_DNA"/>
</dbReference>
<dbReference type="Proteomes" id="UP000198906">
    <property type="component" value="Unassembled WGS sequence"/>
</dbReference>
<feature type="region of interest" description="Disordered" evidence="1">
    <location>
        <begin position="48"/>
        <end position="124"/>
    </location>
</feature>
<evidence type="ECO:0000256" key="1">
    <source>
        <dbReference type="SAM" id="MobiDB-lite"/>
    </source>
</evidence>
<gene>
    <name evidence="2" type="ORF">GA0074694_1796</name>
</gene>
<name>A0A1C6RI98_9ACTN</name>
<evidence type="ECO:0000313" key="3">
    <source>
        <dbReference type="Proteomes" id="UP000198906"/>
    </source>
</evidence>